<sequence>MDLSTWPPGALATFIAAVVAGVVAVTSTIATIIDGAASRRRTNELAKRKQWWTRWSFTIEKALSDDPSEREMGMVSMDARSDMPWLSEDDERIGYAISTAIIRRNSPNEPDAREGEDDA</sequence>
<protein>
    <submittedName>
        <fullName evidence="2">Uncharacterized protein</fullName>
    </submittedName>
</protein>
<dbReference type="AlphaFoldDB" id="A0A852YAP0"/>
<accession>A0A852YAP0</accession>
<comment type="caution">
    <text evidence="2">The sequence shown here is derived from an EMBL/GenBank/DDBJ whole genome shotgun (WGS) entry which is preliminary data.</text>
</comment>
<dbReference type="Proteomes" id="UP000553888">
    <property type="component" value="Unassembled WGS sequence"/>
</dbReference>
<organism evidence="2 3">
    <name type="scientific">Schumannella luteola</name>
    <dbReference type="NCBI Taxonomy" id="472059"/>
    <lineage>
        <taxon>Bacteria</taxon>
        <taxon>Bacillati</taxon>
        <taxon>Actinomycetota</taxon>
        <taxon>Actinomycetes</taxon>
        <taxon>Micrococcales</taxon>
        <taxon>Microbacteriaceae</taxon>
        <taxon>Schumannella</taxon>
    </lineage>
</organism>
<keyword evidence="1" id="KW-0812">Transmembrane</keyword>
<gene>
    <name evidence="2" type="ORF">BJ979_002652</name>
</gene>
<reference evidence="2 3" key="1">
    <citation type="submission" date="2020-07" db="EMBL/GenBank/DDBJ databases">
        <title>Sequencing the genomes of 1000 actinobacteria strains.</title>
        <authorList>
            <person name="Klenk H.-P."/>
        </authorList>
    </citation>
    <scope>NUCLEOTIDE SEQUENCE [LARGE SCALE GENOMIC DNA]</scope>
    <source>
        <strain evidence="2 3">DSM 23141</strain>
    </source>
</reference>
<proteinExistence type="predicted"/>
<evidence type="ECO:0000313" key="2">
    <source>
        <dbReference type="EMBL" id="NYH00027.1"/>
    </source>
</evidence>
<keyword evidence="3" id="KW-1185">Reference proteome</keyword>
<evidence type="ECO:0000256" key="1">
    <source>
        <dbReference type="SAM" id="Phobius"/>
    </source>
</evidence>
<keyword evidence="1" id="KW-0472">Membrane</keyword>
<feature type="transmembrane region" description="Helical" evidence="1">
    <location>
        <begin position="12"/>
        <end position="33"/>
    </location>
</feature>
<keyword evidence="1" id="KW-1133">Transmembrane helix</keyword>
<name>A0A852YAP0_9MICO</name>
<dbReference type="EMBL" id="JACBZY010000001">
    <property type="protein sequence ID" value="NYH00027.1"/>
    <property type="molecule type" value="Genomic_DNA"/>
</dbReference>
<evidence type="ECO:0000313" key="3">
    <source>
        <dbReference type="Proteomes" id="UP000553888"/>
    </source>
</evidence>
<dbReference type="RefSeq" id="WP_179568598.1">
    <property type="nucleotide sequence ID" value="NZ_JACBZY010000001.1"/>
</dbReference>